<dbReference type="InterPro" id="IPR050249">
    <property type="entry name" value="Pseudomonas-type_ThrB"/>
</dbReference>
<feature type="domain" description="Protein kinase" evidence="2">
    <location>
        <begin position="22"/>
        <end position="319"/>
    </location>
</feature>
<dbReference type="RefSeq" id="WP_003322498.1">
    <property type="nucleotide sequence ID" value="NZ_ALPT02000097.1"/>
</dbReference>
<dbReference type="Proteomes" id="UP000002754">
    <property type="component" value="Unassembled WGS sequence"/>
</dbReference>
<dbReference type="InterPro" id="IPR000719">
    <property type="entry name" value="Prot_kinase_dom"/>
</dbReference>
<dbReference type="GO" id="GO:0019202">
    <property type="term" value="F:amino acid kinase activity"/>
    <property type="evidence" value="ECO:0007669"/>
    <property type="project" value="TreeGrafter"/>
</dbReference>
<evidence type="ECO:0000313" key="4">
    <source>
        <dbReference type="EMBL" id="THG92091.1"/>
    </source>
</evidence>
<evidence type="ECO:0000259" key="2">
    <source>
        <dbReference type="PROSITE" id="PS50011"/>
    </source>
</evidence>
<name>A0A094YQX3_ALKAL</name>
<dbReference type="SUPFAM" id="SSF56112">
    <property type="entry name" value="Protein kinase-like (PK-like)"/>
    <property type="match status" value="1"/>
</dbReference>
<reference evidence="3 5" key="1">
    <citation type="journal article" date="2014" name="Genome Announc.">
        <title>Draft Genome Sequence of Bacillus alcalophilus AV1934, a Classic Alkaliphile Isolated from Human Feces in 1934.</title>
        <authorList>
            <person name="Attie O."/>
            <person name="Jayaprakash A."/>
            <person name="Shah H."/>
            <person name="Paulsen I.T."/>
            <person name="Morino M."/>
            <person name="Takahashi Y."/>
            <person name="Narumi I."/>
            <person name="Sachidanandam R."/>
            <person name="Satoh K."/>
            <person name="Ito M."/>
            <person name="Krulwich T.A."/>
        </authorList>
    </citation>
    <scope>NUCLEOTIDE SEQUENCE [LARGE SCALE GENOMIC DNA]</scope>
    <source>
        <strain evidence="3 5">AV1934</strain>
    </source>
</reference>
<keyword evidence="5" id="KW-1185">Reference proteome</keyword>
<dbReference type="GO" id="GO:0005524">
    <property type="term" value="F:ATP binding"/>
    <property type="evidence" value="ECO:0007669"/>
    <property type="project" value="InterPro"/>
</dbReference>
<reference evidence="4 6" key="2">
    <citation type="submission" date="2014-01" db="EMBL/GenBank/DDBJ databases">
        <title>Draft genome sequencing of Bacillus alcalophilus CGMCC 1.3604.</title>
        <authorList>
            <person name="Yang J."/>
            <person name="Diao L."/>
            <person name="Yang S."/>
        </authorList>
    </citation>
    <scope>NUCLEOTIDE SEQUENCE [LARGE SCALE GENOMIC DNA]</scope>
    <source>
        <strain evidence="4 6">CGMCC 1.3604</strain>
    </source>
</reference>
<accession>A0A094YQX3</accession>
<dbReference type="InterPro" id="IPR011009">
    <property type="entry name" value="Kinase-like_dom_sf"/>
</dbReference>
<dbReference type="EMBL" id="ALPT02000097">
    <property type="protein sequence ID" value="KGA95857.1"/>
    <property type="molecule type" value="Genomic_DNA"/>
</dbReference>
<evidence type="ECO:0000313" key="5">
    <source>
        <dbReference type="Proteomes" id="UP000002754"/>
    </source>
</evidence>
<dbReference type="Proteomes" id="UP000297014">
    <property type="component" value="Unassembled WGS sequence"/>
</dbReference>
<evidence type="ECO:0000256" key="1">
    <source>
        <dbReference type="ARBA" id="ARBA00038240"/>
    </source>
</evidence>
<evidence type="ECO:0000313" key="6">
    <source>
        <dbReference type="Proteomes" id="UP000297014"/>
    </source>
</evidence>
<dbReference type="PANTHER" id="PTHR21064">
    <property type="entry name" value="AMINOGLYCOSIDE PHOSPHOTRANSFERASE DOMAIN-CONTAINING PROTEIN-RELATED"/>
    <property type="match status" value="1"/>
</dbReference>
<organism evidence="3 5">
    <name type="scientific">Alkalihalobacillus alcalophilus ATCC 27647 = CGMCC 1.3604</name>
    <dbReference type="NCBI Taxonomy" id="1218173"/>
    <lineage>
        <taxon>Bacteria</taxon>
        <taxon>Bacillati</taxon>
        <taxon>Bacillota</taxon>
        <taxon>Bacilli</taxon>
        <taxon>Bacillales</taxon>
        <taxon>Bacillaceae</taxon>
        <taxon>Alkalihalobacillus</taxon>
    </lineage>
</organism>
<protein>
    <recommendedName>
        <fullName evidence="2">Protein kinase domain-containing protein</fullName>
    </recommendedName>
</protein>
<evidence type="ECO:0000313" key="3">
    <source>
        <dbReference type="EMBL" id="KGA95857.1"/>
    </source>
</evidence>
<dbReference type="Gene3D" id="3.90.1200.10">
    <property type="match status" value="1"/>
</dbReference>
<gene>
    <name evidence="4" type="ORF">AJ85_17160</name>
    <name evidence="3" type="ORF">BALCAV_0219735</name>
</gene>
<comment type="caution">
    <text evidence="3">The sequence shown here is derived from an EMBL/GenBank/DDBJ whole genome shotgun (WGS) entry which is preliminary data.</text>
</comment>
<dbReference type="Gene3D" id="3.30.200.20">
    <property type="entry name" value="Phosphorylase Kinase, domain 1"/>
    <property type="match status" value="1"/>
</dbReference>
<dbReference type="Pfam" id="PF01636">
    <property type="entry name" value="APH"/>
    <property type="match status" value="1"/>
</dbReference>
<dbReference type="AlphaFoldDB" id="A0A094YQX3"/>
<sequence length="319" mass="37396">MKEEAILEDILIKCKEEFLWEVVGVKSIKRGYLNLKWKVETTNGTFLVKQYNQKRLAKYDWHELQDALKRQIRLSDEGFPTPKLLNVGEEVILKSNDGELFVIMDYVEGDIISAGHVSAGQIYDLGLQTGKMHKWLNGEKSSVLVPAFNIPPKDVRIHFWQQKKEQTLDKTLFDLIEMQIALTKKIALTETSEIDAGWAHRDLWLDNVLFNESKVAAILDFDRLKYDYPLLDVARMIISATLLEGELQTELIDTFIDGYNKYHQLSKTQLIQSLRLLLYMESTWWITDKQELTSKPAQRFYEEMVWLTYHYDQLERILE</sequence>
<dbReference type="PROSITE" id="PS50011">
    <property type="entry name" value="PROTEIN_KINASE_DOM"/>
    <property type="match status" value="1"/>
</dbReference>
<dbReference type="GO" id="GO:0004672">
    <property type="term" value="F:protein kinase activity"/>
    <property type="evidence" value="ECO:0007669"/>
    <property type="project" value="InterPro"/>
</dbReference>
<comment type="similarity">
    <text evidence="1">Belongs to the pseudomonas-type ThrB family.</text>
</comment>
<dbReference type="PANTHER" id="PTHR21064:SF6">
    <property type="entry name" value="AMINOGLYCOSIDE PHOSPHOTRANSFERASE DOMAIN-CONTAINING PROTEIN"/>
    <property type="match status" value="1"/>
</dbReference>
<dbReference type="STRING" id="1218173.BALCAV_0219735"/>
<dbReference type="OrthoDB" id="9777460at2"/>
<dbReference type="InterPro" id="IPR002575">
    <property type="entry name" value="Aminoglycoside_PTrfase"/>
</dbReference>
<dbReference type="eggNOG" id="COG2334">
    <property type="taxonomic scope" value="Bacteria"/>
</dbReference>
<dbReference type="EMBL" id="JALP01000020">
    <property type="protein sequence ID" value="THG92091.1"/>
    <property type="molecule type" value="Genomic_DNA"/>
</dbReference>
<proteinExistence type="inferred from homology"/>